<evidence type="ECO:0000313" key="2">
    <source>
        <dbReference type="EMBL" id="TRZ15265.1"/>
    </source>
</evidence>
<evidence type="ECO:0000256" key="1">
    <source>
        <dbReference type="SAM" id="MobiDB-lite"/>
    </source>
</evidence>
<comment type="caution">
    <text evidence="2">The sequence shown here is derived from an EMBL/GenBank/DDBJ whole genome shotgun (WGS) entry which is preliminary data.</text>
</comment>
<gene>
    <name evidence="2" type="ORF">HGM15179_011838</name>
</gene>
<keyword evidence="3" id="KW-1185">Reference proteome</keyword>
<evidence type="ECO:0000313" key="3">
    <source>
        <dbReference type="Proteomes" id="UP000796761"/>
    </source>
</evidence>
<organism evidence="2 3">
    <name type="scientific">Zosterops borbonicus</name>
    <dbReference type="NCBI Taxonomy" id="364589"/>
    <lineage>
        <taxon>Eukaryota</taxon>
        <taxon>Metazoa</taxon>
        <taxon>Chordata</taxon>
        <taxon>Craniata</taxon>
        <taxon>Vertebrata</taxon>
        <taxon>Euteleostomi</taxon>
        <taxon>Archelosauria</taxon>
        <taxon>Archosauria</taxon>
        <taxon>Dinosauria</taxon>
        <taxon>Saurischia</taxon>
        <taxon>Theropoda</taxon>
        <taxon>Coelurosauria</taxon>
        <taxon>Aves</taxon>
        <taxon>Neognathae</taxon>
        <taxon>Neoaves</taxon>
        <taxon>Telluraves</taxon>
        <taxon>Australaves</taxon>
        <taxon>Passeriformes</taxon>
        <taxon>Sylvioidea</taxon>
        <taxon>Zosteropidae</taxon>
        <taxon>Zosterops</taxon>
    </lineage>
</organism>
<name>A0A8K1GCF9_9PASS</name>
<dbReference type="AlphaFoldDB" id="A0A8K1GCF9"/>
<proteinExistence type="predicted"/>
<sequence>MHDVGNQEGLPSDSPAMRLVAVFSVAIPRVEEDRVKEHSSKLGIQKPDGPDGMSLGVPEEWANITMWLLYSSLART</sequence>
<protein>
    <submittedName>
        <fullName evidence="2">Uncharacterized protein</fullName>
    </submittedName>
</protein>
<reference evidence="2" key="1">
    <citation type="submission" date="2019-04" db="EMBL/GenBank/DDBJ databases">
        <title>Genome assembly of Zosterops borbonicus 15179.</title>
        <authorList>
            <person name="Leroy T."/>
            <person name="Anselmetti Y."/>
            <person name="Tilak M.-K."/>
            <person name="Nabholz B."/>
        </authorList>
    </citation>
    <scope>NUCLEOTIDE SEQUENCE</scope>
    <source>
        <strain evidence="2">HGM_15179</strain>
        <tissue evidence="2">Muscle</tissue>
    </source>
</reference>
<accession>A0A8K1GCF9</accession>
<dbReference type="Proteomes" id="UP000796761">
    <property type="component" value="Unassembled WGS sequence"/>
</dbReference>
<feature type="region of interest" description="Disordered" evidence="1">
    <location>
        <begin position="34"/>
        <end position="55"/>
    </location>
</feature>
<dbReference type="EMBL" id="SWJQ01000375">
    <property type="protein sequence ID" value="TRZ15265.1"/>
    <property type="molecule type" value="Genomic_DNA"/>
</dbReference>